<gene>
    <name evidence="1" type="ORF">SAMN04489730_3883</name>
</gene>
<evidence type="ECO:0000313" key="1">
    <source>
        <dbReference type="EMBL" id="SFW75085.1"/>
    </source>
</evidence>
<sequence>MAGRLNRPAAADGVVAYQDKDKQDMFHYFPLRIDSVLGETLQNFKVDYYGINAKPYWVDMGGGNYQSCVGGNLSGTAVPEITTTQRANISKVIGDVYGVKKPNLVPLVLTGTTVQPIFAKHIVDMGTGGSATFPSEVTLGASTGYQIGSGNSLFAELVGNEQDQSAPRPDFAINISGETELYADPWVAEIHADLRRVWEYTRTKVDVGLNIGWFNLGTSIDKITQELITNNVVTIRYVQGGGGNEFGWQMLNTTKTLFEAINKQVTAGEGLFKFEPNPTPQEPAKDDKWASKLLPFTTSVNVGYVSNFFKQEITFDQTVTFEGMMPVRLNSSMALAVPCAATTESHFYDLQLMQQGCVTREKHDGLQNRINTEKEAKRQRLLVYMAKVESGEWTPQQYSAMVAVLNTITLTEYPSVGGIRADGSPEIVAAAPEEVERVLARIEEAVTGGLVPTQRASRSAAPRRVKV</sequence>
<proteinExistence type="predicted"/>
<accession>A0A1K1RTD6</accession>
<evidence type="ECO:0000313" key="2">
    <source>
        <dbReference type="Proteomes" id="UP000182740"/>
    </source>
</evidence>
<dbReference type="STRING" id="546364.SAMN04489730_3883"/>
<dbReference type="AlphaFoldDB" id="A0A1K1RTD6"/>
<name>A0A1K1RTD6_9PSEU</name>
<dbReference type="RefSeq" id="WP_072477617.1">
    <property type="nucleotide sequence ID" value="NZ_FPJG01000006.1"/>
</dbReference>
<keyword evidence="2" id="KW-1185">Reference proteome</keyword>
<organism evidence="1 2">
    <name type="scientific">Amycolatopsis australiensis</name>
    <dbReference type="NCBI Taxonomy" id="546364"/>
    <lineage>
        <taxon>Bacteria</taxon>
        <taxon>Bacillati</taxon>
        <taxon>Actinomycetota</taxon>
        <taxon>Actinomycetes</taxon>
        <taxon>Pseudonocardiales</taxon>
        <taxon>Pseudonocardiaceae</taxon>
        <taxon>Amycolatopsis</taxon>
    </lineage>
</organism>
<reference evidence="2" key="1">
    <citation type="submission" date="2016-11" db="EMBL/GenBank/DDBJ databases">
        <authorList>
            <person name="Varghese N."/>
            <person name="Submissions S."/>
        </authorList>
    </citation>
    <scope>NUCLEOTIDE SEQUENCE [LARGE SCALE GENOMIC DNA]</scope>
    <source>
        <strain evidence="2">DSM 44671</strain>
    </source>
</reference>
<dbReference type="Proteomes" id="UP000182740">
    <property type="component" value="Unassembled WGS sequence"/>
</dbReference>
<dbReference type="EMBL" id="FPJG01000006">
    <property type="protein sequence ID" value="SFW75085.1"/>
    <property type="molecule type" value="Genomic_DNA"/>
</dbReference>
<protein>
    <submittedName>
        <fullName evidence="1">Uncharacterized protein</fullName>
    </submittedName>
</protein>